<reference evidence="1 2" key="1">
    <citation type="submission" date="2023-02" db="EMBL/GenBank/DDBJ databases">
        <title>Gemone sequence of Telluria chitinolytica ACM 3522T.</title>
        <authorList>
            <person name="Frediansyah A."/>
            <person name="Miess H."/>
            <person name="Gross H."/>
        </authorList>
    </citation>
    <scope>NUCLEOTIDE SEQUENCE [LARGE SCALE GENOMIC DNA]</scope>
    <source>
        <strain evidence="1 2">ACM 3522</strain>
    </source>
</reference>
<name>A0ABY8BEC1_9BURK</name>
<dbReference type="RefSeq" id="WP_277416936.1">
    <property type="nucleotide sequence ID" value="NZ_CP119083.1"/>
</dbReference>
<evidence type="ECO:0000313" key="1">
    <source>
        <dbReference type="EMBL" id="WEF34257.1"/>
    </source>
</evidence>
<dbReference type="EMBL" id="CP119083">
    <property type="protein sequence ID" value="WEF34257.1"/>
    <property type="molecule type" value="Genomic_DNA"/>
</dbReference>
<evidence type="ECO:0000313" key="2">
    <source>
        <dbReference type="Proteomes" id="UP001216510"/>
    </source>
</evidence>
<gene>
    <name evidence="1" type="ORF">PX653_05660</name>
</gene>
<accession>A0ABY8BEC1</accession>
<organism evidence="1 2">
    <name type="scientific">Pseudoduganella chitinolytica</name>
    <dbReference type="NCBI Taxonomy" id="34070"/>
    <lineage>
        <taxon>Bacteria</taxon>
        <taxon>Pseudomonadati</taxon>
        <taxon>Pseudomonadota</taxon>
        <taxon>Betaproteobacteria</taxon>
        <taxon>Burkholderiales</taxon>
        <taxon>Oxalobacteraceae</taxon>
        <taxon>Telluria group</taxon>
        <taxon>Pseudoduganella</taxon>
    </lineage>
</organism>
<keyword evidence="2" id="KW-1185">Reference proteome</keyword>
<protein>
    <submittedName>
        <fullName evidence="1">Uncharacterized protein</fullName>
    </submittedName>
</protein>
<sequence length="101" mass="11137">MEVESFEHPLADAIGFMQFTQYTEGFAQGALISWPSEITLPVTETELVEQLAMKLNATVLLESTAKLGIWLTAFGNSPAVETTVKYLDDGIKAFDRLGDEH</sequence>
<proteinExistence type="predicted"/>
<dbReference type="Proteomes" id="UP001216510">
    <property type="component" value="Chromosome"/>
</dbReference>